<evidence type="ECO:0000313" key="2">
    <source>
        <dbReference type="Proteomes" id="UP001595629"/>
    </source>
</evidence>
<name>A0ABV7TGD5_9RHOB</name>
<dbReference type="EMBL" id="JBHRXI010000010">
    <property type="protein sequence ID" value="MFC3614283.1"/>
    <property type="molecule type" value="Genomic_DNA"/>
</dbReference>
<protein>
    <recommendedName>
        <fullName evidence="3">Transcription elongation factor</fullName>
    </recommendedName>
</protein>
<evidence type="ECO:0000313" key="1">
    <source>
        <dbReference type="EMBL" id="MFC3614283.1"/>
    </source>
</evidence>
<reference evidence="2" key="1">
    <citation type="journal article" date="2019" name="Int. J. Syst. Evol. Microbiol.">
        <title>The Global Catalogue of Microorganisms (GCM) 10K type strain sequencing project: providing services to taxonomists for standard genome sequencing and annotation.</title>
        <authorList>
            <consortium name="The Broad Institute Genomics Platform"/>
            <consortium name="The Broad Institute Genome Sequencing Center for Infectious Disease"/>
            <person name="Wu L."/>
            <person name="Ma J."/>
        </authorList>
    </citation>
    <scope>NUCLEOTIDE SEQUENCE [LARGE SCALE GENOMIC DNA]</scope>
    <source>
        <strain evidence="2">KCTC 42911</strain>
    </source>
</reference>
<comment type="caution">
    <text evidence="1">The sequence shown here is derived from an EMBL/GenBank/DDBJ whole genome shotgun (WGS) entry which is preliminary data.</text>
</comment>
<accession>A0ABV7TGD5</accession>
<organism evidence="1 2">
    <name type="scientific">Lutimaribacter marinistellae</name>
    <dbReference type="NCBI Taxonomy" id="1820329"/>
    <lineage>
        <taxon>Bacteria</taxon>
        <taxon>Pseudomonadati</taxon>
        <taxon>Pseudomonadota</taxon>
        <taxon>Alphaproteobacteria</taxon>
        <taxon>Rhodobacterales</taxon>
        <taxon>Roseobacteraceae</taxon>
        <taxon>Lutimaribacter</taxon>
    </lineage>
</organism>
<dbReference type="Proteomes" id="UP001595629">
    <property type="component" value="Unassembled WGS sequence"/>
</dbReference>
<evidence type="ECO:0008006" key="3">
    <source>
        <dbReference type="Google" id="ProtNLM"/>
    </source>
</evidence>
<keyword evidence="2" id="KW-1185">Reference proteome</keyword>
<sequence>MTDRAAKKKAVHARLMSLEESELAAAIAHYEAYMADSHLSDRETHDNDDMAIARENADLAHAFEAPVQTHHGKIDAIENTDWSLSDTVGPGAVVSFGGRNFVVCVSTQRFEVDGETYMGISTQSPIYQAMAGLKEGETFTHNGKDVEIESVL</sequence>
<dbReference type="RefSeq" id="WP_386735481.1">
    <property type="nucleotide sequence ID" value="NZ_JBHRXI010000010.1"/>
</dbReference>
<proteinExistence type="predicted"/>
<gene>
    <name evidence="1" type="ORF">ACFORG_10970</name>
</gene>